<proteinExistence type="predicted"/>
<evidence type="ECO:0000313" key="1">
    <source>
        <dbReference type="EMBL" id="PAN05898.1"/>
    </source>
</evidence>
<dbReference type="Proteomes" id="UP000243499">
    <property type="component" value="Chromosome 1"/>
</dbReference>
<sequence length="59" mass="6419">MSRFSFTHKVFDSLDEPRHRCGSTCERGCQCHIVNSSSEVLASIVCPGVCSTAASKLRS</sequence>
<dbReference type="AlphaFoldDB" id="A0A2S3GPF4"/>
<gene>
    <name evidence="1" type="ORF">PAHAL_1G210200</name>
</gene>
<protein>
    <submittedName>
        <fullName evidence="1">Uncharacterized protein</fullName>
    </submittedName>
</protein>
<dbReference type="EMBL" id="CM008046">
    <property type="protein sequence ID" value="PAN05898.1"/>
    <property type="molecule type" value="Genomic_DNA"/>
</dbReference>
<dbReference type="Gramene" id="PAN05898">
    <property type="protein sequence ID" value="PAN05898"/>
    <property type="gene ID" value="PAHAL_1G210200"/>
</dbReference>
<name>A0A2S3GPF4_9POAL</name>
<accession>A0A2S3GPF4</accession>
<reference evidence="1" key="1">
    <citation type="submission" date="2018-04" db="EMBL/GenBank/DDBJ databases">
        <title>WGS assembly of Panicum hallii.</title>
        <authorList>
            <person name="Lovell J."/>
            <person name="Jenkins J."/>
            <person name="Lowry D."/>
            <person name="Mamidi S."/>
            <person name="Sreedasyam A."/>
            <person name="Weng X."/>
            <person name="Barry K."/>
            <person name="Bonette J."/>
            <person name="Campitelli B."/>
            <person name="Daum C."/>
            <person name="Gordon S."/>
            <person name="Gould B."/>
            <person name="Lipzen A."/>
            <person name="Macqueen A."/>
            <person name="Palacio-Mejia J."/>
            <person name="Plott C."/>
            <person name="Shakirov E."/>
            <person name="Shu S."/>
            <person name="Yoshinaga Y."/>
            <person name="Zane M."/>
            <person name="Rokhsar D."/>
            <person name="Grimwood J."/>
            <person name="Schmutz J."/>
            <person name="Juenger T."/>
        </authorList>
    </citation>
    <scope>NUCLEOTIDE SEQUENCE [LARGE SCALE GENOMIC DNA]</scope>
    <source>
        <strain evidence="1">FIL2</strain>
    </source>
</reference>
<organism evidence="1">
    <name type="scientific">Panicum hallii</name>
    <dbReference type="NCBI Taxonomy" id="206008"/>
    <lineage>
        <taxon>Eukaryota</taxon>
        <taxon>Viridiplantae</taxon>
        <taxon>Streptophyta</taxon>
        <taxon>Embryophyta</taxon>
        <taxon>Tracheophyta</taxon>
        <taxon>Spermatophyta</taxon>
        <taxon>Magnoliopsida</taxon>
        <taxon>Liliopsida</taxon>
        <taxon>Poales</taxon>
        <taxon>Poaceae</taxon>
        <taxon>PACMAD clade</taxon>
        <taxon>Panicoideae</taxon>
        <taxon>Panicodae</taxon>
        <taxon>Paniceae</taxon>
        <taxon>Panicinae</taxon>
        <taxon>Panicum</taxon>
        <taxon>Panicum sect. Panicum</taxon>
    </lineage>
</organism>